<evidence type="ECO:0000256" key="1">
    <source>
        <dbReference type="SAM" id="MobiDB-lite"/>
    </source>
</evidence>
<name>A0A2P7V7A1_9BACL</name>
<evidence type="ECO:0000313" key="4">
    <source>
        <dbReference type="EMBL" id="PSJ95095.1"/>
    </source>
</evidence>
<proteinExistence type="predicted"/>
<accession>A0A2P7V7A1</accession>
<comment type="caution">
    <text evidence="4">The sequence shown here is derived from an EMBL/GenBank/DDBJ whole genome shotgun (WGS) entry which is preliminary data.</text>
</comment>
<feature type="region of interest" description="Disordered" evidence="1">
    <location>
        <begin position="30"/>
        <end position="56"/>
    </location>
</feature>
<dbReference type="EMBL" id="PXZM01000022">
    <property type="protein sequence ID" value="PSJ95095.1"/>
    <property type="molecule type" value="Genomic_DNA"/>
</dbReference>
<dbReference type="InterPro" id="IPR016047">
    <property type="entry name" value="M23ase_b-sheet_dom"/>
</dbReference>
<gene>
    <name evidence="4" type="ORF">C7R93_13845</name>
</gene>
<feature type="domain" description="M23ase beta-sheet core" evidence="3">
    <location>
        <begin position="173"/>
        <end position="254"/>
    </location>
</feature>
<dbReference type="SUPFAM" id="SSF51261">
    <property type="entry name" value="Duplicated hybrid motif"/>
    <property type="match status" value="1"/>
</dbReference>
<dbReference type="Proteomes" id="UP000240419">
    <property type="component" value="Unassembled WGS sequence"/>
</dbReference>
<dbReference type="Pfam" id="PF01551">
    <property type="entry name" value="Peptidase_M23"/>
    <property type="match status" value="1"/>
</dbReference>
<feature type="transmembrane region" description="Helical" evidence="2">
    <location>
        <begin position="64"/>
        <end position="82"/>
    </location>
</feature>
<evidence type="ECO:0000259" key="3">
    <source>
        <dbReference type="Pfam" id="PF01551"/>
    </source>
</evidence>
<dbReference type="Gene3D" id="2.70.70.10">
    <property type="entry name" value="Glucose Permease (Domain IIA)"/>
    <property type="match status" value="1"/>
</dbReference>
<dbReference type="RefSeq" id="WP_106839358.1">
    <property type="nucleotide sequence ID" value="NZ_JARMEZ010000023.1"/>
</dbReference>
<sequence length="261" mass="29380">MFERVDRVKERRRERLERIRTQSRDSYTPYVDDWKDPIEETPDPFSYSPRENDMMDQPPSHEKWGVQIFASVLLIGAAYVLFQTTLIPASWKSSAREVMTRDFNFSGVADWYEARFGPIPTMLPTIPTSPPAVPATSTSKDAAAVWKLPSSWKVVKSYDPASANVILHTGMNDQITIGEAGWVAFVGEKPDYGTTVIVRLTKGREIWLGNLDSIGVAKDEVLMPGQVIGTARVMDQTSRHLYLGAKANEQFVNPLEVIPFE</sequence>
<dbReference type="OrthoDB" id="2986589at2"/>
<evidence type="ECO:0000313" key="5">
    <source>
        <dbReference type="Proteomes" id="UP000240419"/>
    </source>
</evidence>
<dbReference type="InterPro" id="IPR011055">
    <property type="entry name" value="Dup_hybrid_motif"/>
</dbReference>
<protein>
    <submittedName>
        <fullName evidence="4">M23 family peptidase</fullName>
    </submittedName>
</protein>
<keyword evidence="2" id="KW-0472">Membrane</keyword>
<organism evidence="4 5">
    <name type="scientific">Brevibacillus fortis</name>
    <dbReference type="NCBI Taxonomy" id="2126352"/>
    <lineage>
        <taxon>Bacteria</taxon>
        <taxon>Bacillati</taxon>
        <taxon>Bacillota</taxon>
        <taxon>Bacilli</taxon>
        <taxon>Bacillales</taxon>
        <taxon>Paenibacillaceae</taxon>
        <taxon>Brevibacillus</taxon>
    </lineage>
</organism>
<dbReference type="AlphaFoldDB" id="A0A2P7V7A1"/>
<keyword evidence="2" id="KW-0812">Transmembrane</keyword>
<reference evidence="4 5" key="1">
    <citation type="submission" date="2018-03" db="EMBL/GenBank/DDBJ databases">
        <title>Brevisbacillus phylogenomics.</title>
        <authorList>
            <person name="Dunlap C."/>
        </authorList>
    </citation>
    <scope>NUCLEOTIDE SEQUENCE [LARGE SCALE GENOMIC DNA]</scope>
    <source>
        <strain evidence="4 5">NRRL NRS-1210</strain>
    </source>
</reference>
<keyword evidence="5" id="KW-1185">Reference proteome</keyword>
<evidence type="ECO:0000256" key="2">
    <source>
        <dbReference type="SAM" id="Phobius"/>
    </source>
</evidence>
<dbReference type="CDD" id="cd12797">
    <property type="entry name" value="M23_peptidase"/>
    <property type="match status" value="1"/>
</dbReference>
<keyword evidence="2" id="KW-1133">Transmembrane helix</keyword>